<gene>
    <name evidence="3" type="ORF">EGN73_14825</name>
</gene>
<dbReference type="Proteomes" id="UP000727490">
    <property type="component" value="Unassembled WGS sequence"/>
</dbReference>
<dbReference type="InterPro" id="IPR025195">
    <property type="entry name" value="GTA_TIM_dom"/>
</dbReference>
<proteinExistence type="predicted"/>
<organism evidence="3 4">
    <name type="scientific">Arthrospiribacter ruber</name>
    <dbReference type="NCBI Taxonomy" id="2487934"/>
    <lineage>
        <taxon>Bacteria</taxon>
        <taxon>Pseudomonadati</taxon>
        <taxon>Bacteroidota</taxon>
        <taxon>Cytophagia</taxon>
        <taxon>Cytophagales</taxon>
        <taxon>Cyclobacteriaceae</taxon>
        <taxon>Arthrospiribacter</taxon>
    </lineage>
</organism>
<dbReference type="RefSeq" id="WP_219291462.1">
    <property type="nucleotide sequence ID" value="NZ_RPHB01000007.1"/>
</dbReference>
<comment type="caution">
    <text evidence="3">The sequence shown here is derived from an EMBL/GenBank/DDBJ whole genome shotgun (WGS) entry which is preliminary data.</text>
</comment>
<name>A0A951IZ69_9BACT</name>
<dbReference type="AlphaFoldDB" id="A0A951IZ69"/>
<evidence type="ECO:0000259" key="2">
    <source>
        <dbReference type="Pfam" id="PF13547"/>
    </source>
</evidence>
<sequence length="772" mass="87635">MSINVNINPRFRFEREGNRGRLGGNTGGSSGSGGNTGGGNPNDDNTIVRTFGNQDIDGTKDFQKVVYGENFVFRGLTSLSTKLTKDLITGMCMLPSTGEHVYSTTPTTYTDLSDFSKVQNRNVEGTDNTDFVVAVENLKRDVPATKWVNFIVSWFGSDLRVGFCKTEPKVEHKEGATTPYDWKVCNYNRSNAKIPSFFDSSFYNGSYYSDSNVTVTPDYAEGVRGEMTSARVQHVSTGFNKFATNFTVTPDTDYIVKYRVKALNTDNQNVWARVEGGTGNVELDSQFYLARLDRWTEVEFKFNSGIHTQIDLQFSIGDNWFSGTIVSDILVDIDSIYISEDNEEAFEGLAYGATPSDRSVVEGIQELKRQGYKVLFYPFLLMDIPEGNNKPDPSGLFEQPVHPWRGRITVMPNEDNTSFVRGEVEKFFGSCQPSDFTQDPTNLTVNYSGTPEDSFRKMILHYANLCVVAGGVDAFAVGTEMRGLTWLRDSRTSFPAVEEFSQLISECKTILGSECEVTYCADWTEVCPYQVQDGTGDVIHHLDELWMNPDCDFVGIDNYIPLSDWRDGSHLDEVWESIYNTDYLKYNIEGGELYDYFYASDSDRNNQIRTPITDWNYKVKDNKNWWLNEHFNRINGSWETTSTPWIPMSKRIVYTEFGCSAIDKGTNEPNKFLDPKSSESTAPRFSTGERDDLIQEKYYEAFCEYWLPVNGNNPVSTLTGKRMVDTDMLFAWTWDGRPYPEFPNLQSVWSDGVNYPAGHWLMGREFITKTED</sequence>
<evidence type="ECO:0000313" key="3">
    <source>
        <dbReference type="EMBL" id="MBW3469072.1"/>
    </source>
</evidence>
<evidence type="ECO:0000313" key="4">
    <source>
        <dbReference type="Proteomes" id="UP000727490"/>
    </source>
</evidence>
<dbReference type="Pfam" id="PF13547">
    <property type="entry name" value="GTA_TIM"/>
    <property type="match status" value="1"/>
</dbReference>
<protein>
    <recommendedName>
        <fullName evidence="2">GTA TIM-barrel-like domain-containing protein</fullName>
    </recommendedName>
</protein>
<keyword evidence="4" id="KW-1185">Reference proteome</keyword>
<feature type="region of interest" description="Disordered" evidence="1">
    <location>
        <begin position="1"/>
        <end position="52"/>
    </location>
</feature>
<dbReference type="CDD" id="cd19607">
    <property type="entry name" value="GTA_TIM-barrel-like"/>
    <property type="match status" value="1"/>
</dbReference>
<reference evidence="3 4" key="1">
    <citation type="journal article" date="2020" name="Syst. Appl. Microbiol.">
        <title>Arthrospiribacter ruber gen. nov., sp. nov., a novel bacterium isolated from Arthrospira cultures.</title>
        <authorList>
            <person name="Waleron M."/>
            <person name="Misztak A."/>
            <person name="Waleron M.M."/>
            <person name="Furmaniak M."/>
            <person name="Mrozik A."/>
            <person name="Waleron K."/>
        </authorList>
    </citation>
    <scope>NUCLEOTIDE SEQUENCE [LARGE SCALE GENOMIC DNA]</scope>
    <source>
        <strain evidence="3 4">DPMB0001</strain>
    </source>
</reference>
<feature type="compositionally biased region" description="Gly residues" evidence="1">
    <location>
        <begin position="20"/>
        <end position="40"/>
    </location>
</feature>
<accession>A0A951IZ69</accession>
<dbReference type="EMBL" id="RPHB01000007">
    <property type="protein sequence ID" value="MBW3469072.1"/>
    <property type="molecule type" value="Genomic_DNA"/>
</dbReference>
<feature type="domain" description="GTA TIM-barrel-like" evidence="2">
    <location>
        <begin position="454"/>
        <end position="743"/>
    </location>
</feature>
<feature type="compositionally biased region" description="Polar residues" evidence="1">
    <location>
        <begin position="42"/>
        <end position="52"/>
    </location>
</feature>
<evidence type="ECO:0000256" key="1">
    <source>
        <dbReference type="SAM" id="MobiDB-lite"/>
    </source>
</evidence>